<dbReference type="VEuPathDB" id="VectorBase:GAUT032675"/>
<dbReference type="PANTHER" id="PTHR24276">
    <property type="entry name" value="POLYSERASE-RELATED"/>
    <property type="match status" value="1"/>
</dbReference>
<dbReference type="SUPFAM" id="SSF50494">
    <property type="entry name" value="Trypsin-like serine proteases"/>
    <property type="match status" value="1"/>
</dbReference>
<dbReference type="CDD" id="cd00190">
    <property type="entry name" value="Tryp_SPc"/>
    <property type="match status" value="1"/>
</dbReference>
<name>A0A1A9VC83_GLOAU</name>
<evidence type="ECO:0000256" key="5">
    <source>
        <dbReference type="ARBA" id="ARBA00023157"/>
    </source>
</evidence>
<dbReference type="PANTHER" id="PTHR24276:SF91">
    <property type="entry name" value="AT26814P-RELATED"/>
    <property type="match status" value="1"/>
</dbReference>
<dbReference type="InterPro" id="IPR009003">
    <property type="entry name" value="Peptidase_S1_PA"/>
</dbReference>
<dbReference type="AlphaFoldDB" id="A0A1A9VC83"/>
<accession>A0A1A9VC83</accession>
<dbReference type="Pfam" id="PF00089">
    <property type="entry name" value="Trypsin"/>
    <property type="match status" value="1"/>
</dbReference>
<sequence length="239" mass="26084">MNFRYPLHRIVNGRPARPGQFPYIISLRYDNWHVCGGSIISRNYIVTAAHCTAHIIDGDRFEIPSLPFSIRAGSIHLEEGGVVVTVAETIPHPGYNNITLDIALLRLAQPLNFTEHINSISLAEADPPVGANVDVAGWGRLGSGQARSEILQYTTLSSLTNQECNRLHSHVHETSLCLLPDQRLLNGICQGDSGGPAVYNDQLVGVASYVMGGCGTAHPNVFVSIAHTRDWIRENSDLN</sequence>
<comment type="similarity">
    <text evidence="1">Belongs to the peptidase S1 family.</text>
</comment>
<evidence type="ECO:0000256" key="4">
    <source>
        <dbReference type="ARBA" id="ARBA00022825"/>
    </source>
</evidence>
<evidence type="ECO:0000256" key="3">
    <source>
        <dbReference type="ARBA" id="ARBA00022801"/>
    </source>
</evidence>
<protein>
    <recommendedName>
        <fullName evidence="6">Peptidase S1 domain-containing protein</fullName>
    </recommendedName>
</protein>
<dbReference type="PRINTS" id="PR00722">
    <property type="entry name" value="CHYMOTRYPSIN"/>
</dbReference>
<proteinExistence type="inferred from homology"/>
<keyword evidence="4" id="KW-0720">Serine protease</keyword>
<evidence type="ECO:0000313" key="8">
    <source>
        <dbReference type="Proteomes" id="UP000078200"/>
    </source>
</evidence>
<dbReference type="GO" id="GO:0004252">
    <property type="term" value="F:serine-type endopeptidase activity"/>
    <property type="evidence" value="ECO:0007669"/>
    <property type="project" value="InterPro"/>
</dbReference>
<dbReference type="Gene3D" id="2.40.10.10">
    <property type="entry name" value="Trypsin-like serine proteases"/>
    <property type="match status" value="1"/>
</dbReference>
<keyword evidence="3" id="KW-0378">Hydrolase</keyword>
<evidence type="ECO:0000256" key="1">
    <source>
        <dbReference type="ARBA" id="ARBA00007664"/>
    </source>
</evidence>
<keyword evidence="2" id="KW-0645">Protease</keyword>
<evidence type="ECO:0000259" key="6">
    <source>
        <dbReference type="PROSITE" id="PS50240"/>
    </source>
</evidence>
<dbReference type="InterPro" id="IPR050430">
    <property type="entry name" value="Peptidase_S1"/>
</dbReference>
<dbReference type="GO" id="GO:0006508">
    <property type="term" value="P:proteolysis"/>
    <property type="evidence" value="ECO:0007669"/>
    <property type="project" value="UniProtKB-KW"/>
</dbReference>
<dbReference type="EnsemblMetazoa" id="GAUT032675-RA">
    <property type="protein sequence ID" value="GAUT032675-PA"/>
    <property type="gene ID" value="GAUT032675"/>
</dbReference>
<dbReference type="InterPro" id="IPR001254">
    <property type="entry name" value="Trypsin_dom"/>
</dbReference>
<keyword evidence="8" id="KW-1185">Reference proteome</keyword>
<dbReference type="Proteomes" id="UP000078200">
    <property type="component" value="Unassembled WGS sequence"/>
</dbReference>
<evidence type="ECO:0000256" key="2">
    <source>
        <dbReference type="ARBA" id="ARBA00022670"/>
    </source>
</evidence>
<keyword evidence="5" id="KW-1015">Disulfide bond</keyword>
<dbReference type="SMART" id="SM00020">
    <property type="entry name" value="Tryp_SPc"/>
    <property type="match status" value="1"/>
</dbReference>
<dbReference type="FunFam" id="2.40.10.10:FF:000034">
    <property type="entry name" value="Eupolytin"/>
    <property type="match status" value="1"/>
</dbReference>
<evidence type="ECO:0000313" key="7">
    <source>
        <dbReference type="EnsemblMetazoa" id="GAUT032675-PA"/>
    </source>
</evidence>
<dbReference type="InterPro" id="IPR043504">
    <property type="entry name" value="Peptidase_S1_PA_chymotrypsin"/>
</dbReference>
<dbReference type="PROSITE" id="PS00134">
    <property type="entry name" value="TRYPSIN_HIS"/>
    <property type="match status" value="1"/>
</dbReference>
<dbReference type="STRING" id="7395.A0A1A9VC83"/>
<dbReference type="PROSITE" id="PS50240">
    <property type="entry name" value="TRYPSIN_DOM"/>
    <property type="match status" value="1"/>
</dbReference>
<feature type="domain" description="Peptidase S1" evidence="6">
    <location>
        <begin position="10"/>
        <end position="237"/>
    </location>
</feature>
<dbReference type="InterPro" id="IPR001314">
    <property type="entry name" value="Peptidase_S1A"/>
</dbReference>
<reference evidence="7" key="1">
    <citation type="submission" date="2020-05" db="UniProtKB">
        <authorList>
            <consortium name="EnsemblMetazoa"/>
        </authorList>
    </citation>
    <scope>IDENTIFICATION</scope>
    <source>
        <strain evidence="7">TTRI</strain>
    </source>
</reference>
<organism evidence="7 8">
    <name type="scientific">Glossina austeni</name>
    <name type="common">Savannah tsetse fly</name>
    <dbReference type="NCBI Taxonomy" id="7395"/>
    <lineage>
        <taxon>Eukaryota</taxon>
        <taxon>Metazoa</taxon>
        <taxon>Ecdysozoa</taxon>
        <taxon>Arthropoda</taxon>
        <taxon>Hexapoda</taxon>
        <taxon>Insecta</taxon>
        <taxon>Pterygota</taxon>
        <taxon>Neoptera</taxon>
        <taxon>Endopterygota</taxon>
        <taxon>Diptera</taxon>
        <taxon>Brachycera</taxon>
        <taxon>Muscomorpha</taxon>
        <taxon>Hippoboscoidea</taxon>
        <taxon>Glossinidae</taxon>
        <taxon>Glossina</taxon>
    </lineage>
</organism>
<dbReference type="InterPro" id="IPR018114">
    <property type="entry name" value="TRYPSIN_HIS"/>
</dbReference>